<protein>
    <recommendedName>
        <fullName evidence="17">ADP-dependent (S)-NAD(P)H-hydrate dehydratase</fullName>
        <ecNumber evidence="17">4.2.1.136</ecNumber>
    </recommendedName>
    <alternativeName>
        <fullName evidence="17">ADP-dependent NAD(P)HX dehydratase</fullName>
    </alternativeName>
</protein>
<keyword evidence="22" id="KW-1185">Reference proteome</keyword>
<organism evidence="21 22">
    <name type="scientific">Corynebacterium aquatimens</name>
    <dbReference type="NCBI Taxonomy" id="1190508"/>
    <lineage>
        <taxon>Bacteria</taxon>
        <taxon>Bacillati</taxon>
        <taxon>Actinomycetota</taxon>
        <taxon>Actinomycetes</taxon>
        <taxon>Mycobacteriales</taxon>
        <taxon>Corynebacteriaceae</taxon>
        <taxon>Corynebacterium</taxon>
    </lineage>
</organism>
<evidence type="ECO:0000256" key="4">
    <source>
        <dbReference type="ARBA" id="ARBA00009524"/>
    </source>
</evidence>
<reference evidence="21" key="1">
    <citation type="submission" date="2020-11" db="EMBL/GenBank/DDBJ databases">
        <title>Sequencing the genomes of 1000 actinobacteria strains.</title>
        <authorList>
            <person name="Klenk H.-P."/>
        </authorList>
    </citation>
    <scope>NUCLEOTIDE SEQUENCE</scope>
    <source>
        <strain evidence="21">DSM 45632</strain>
    </source>
</reference>
<evidence type="ECO:0000256" key="15">
    <source>
        <dbReference type="ARBA" id="ARBA00048238"/>
    </source>
</evidence>
<feature type="domain" description="YjeF C-terminal" evidence="19">
    <location>
        <begin position="247"/>
        <end position="522"/>
    </location>
</feature>
<dbReference type="PROSITE" id="PS51383">
    <property type="entry name" value="YJEF_C_3"/>
    <property type="match status" value="1"/>
</dbReference>
<evidence type="ECO:0000256" key="7">
    <source>
        <dbReference type="ARBA" id="ARBA00022840"/>
    </source>
</evidence>
<evidence type="ECO:0000256" key="1">
    <source>
        <dbReference type="ARBA" id="ARBA00000013"/>
    </source>
</evidence>
<dbReference type="GO" id="GO:0110051">
    <property type="term" value="P:metabolite repair"/>
    <property type="evidence" value="ECO:0007669"/>
    <property type="project" value="TreeGrafter"/>
</dbReference>
<dbReference type="InterPro" id="IPR029056">
    <property type="entry name" value="Ribokinase-like"/>
</dbReference>
<comment type="caution">
    <text evidence="21">The sequence shown here is derived from an EMBL/GenBank/DDBJ whole genome shotgun (WGS) entry which is preliminary data.</text>
</comment>
<evidence type="ECO:0000256" key="17">
    <source>
        <dbReference type="HAMAP-Rule" id="MF_01965"/>
    </source>
</evidence>
<evidence type="ECO:0000256" key="10">
    <source>
        <dbReference type="ARBA" id="ARBA00023027"/>
    </source>
</evidence>
<dbReference type="GO" id="GO:0046496">
    <property type="term" value="P:nicotinamide nucleotide metabolic process"/>
    <property type="evidence" value="ECO:0007669"/>
    <property type="project" value="UniProtKB-UniRule"/>
</dbReference>
<comment type="catalytic activity">
    <reaction evidence="16 17 18">
        <text>(6S)-NADPHX + ADP = AMP + phosphate + NADPH + H(+)</text>
        <dbReference type="Rhea" id="RHEA:32235"/>
        <dbReference type="ChEBI" id="CHEBI:15378"/>
        <dbReference type="ChEBI" id="CHEBI:43474"/>
        <dbReference type="ChEBI" id="CHEBI:57783"/>
        <dbReference type="ChEBI" id="CHEBI:64076"/>
        <dbReference type="ChEBI" id="CHEBI:456215"/>
        <dbReference type="ChEBI" id="CHEBI:456216"/>
        <dbReference type="EC" id="4.2.1.136"/>
    </reaction>
</comment>
<dbReference type="PANTHER" id="PTHR12592:SF0">
    <property type="entry name" value="ATP-DEPENDENT (S)-NAD(P)H-HYDRATE DEHYDRATASE"/>
    <property type="match status" value="1"/>
</dbReference>
<dbReference type="EC" id="4.2.1.136" evidence="17"/>
<comment type="similarity">
    <text evidence="4 18">In the C-terminal section; belongs to the NnrD/CARKD family.</text>
</comment>
<keyword evidence="6 17" id="KW-0547">Nucleotide-binding</keyword>
<comment type="function">
    <text evidence="17">Catalyzes the dehydration of the S-form of NAD(P)HX at the expense of ADP, which is converted to AMP. Together with NAD(P)HX epimerase, which catalyzes the epimerization of the S- and R-forms, the enzyme allows the repair of both epimers of NAD(P)HX, a damaged form of NAD(P)H that is a result of enzymatic or heat-dependent hydration.</text>
</comment>
<comment type="subunit">
    <text evidence="17">Homotetramer.</text>
</comment>
<evidence type="ECO:0000256" key="2">
    <source>
        <dbReference type="ARBA" id="ARBA00000909"/>
    </source>
</evidence>
<comment type="catalytic activity">
    <reaction evidence="2 18">
        <text>(6R)-NADPHX = (6S)-NADPHX</text>
        <dbReference type="Rhea" id="RHEA:32227"/>
        <dbReference type="ChEBI" id="CHEBI:64076"/>
        <dbReference type="ChEBI" id="CHEBI:64077"/>
        <dbReference type="EC" id="5.1.99.6"/>
    </reaction>
</comment>
<feature type="binding site" evidence="17">
    <location>
        <position position="388"/>
    </location>
    <ligand>
        <name>(6S)-NADPHX</name>
        <dbReference type="ChEBI" id="CHEBI:64076"/>
    </ligand>
</feature>
<dbReference type="Pfam" id="PF01256">
    <property type="entry name" value="Carb_kinase"/>
    <property type="match status" value="1"/>
</dbReference>
<dbReference type="InterPro" id="IPR004443">
    <property type="entry name" value="YjeF_N_dom"/>
</dbReference>
<dbReference type="GO" id="GO:0005524">
    <property type="term" value="F:ATP binding"/>
    <property type="evidence" value="ECO:0007669"/>
    <property type="project" value="UniProtKB-UniRule"/>
</dbReference>
<dbReference type="PIRSF" id="PIRSF017184">
    <property type="entry name" value="Nnr"/>
    <property type="match status" value="1"/>
</dbReference>
<dbReference type="GO" id="GO:0016301">
    <property type="term" value="F:kinase activity"/>
    <property type="evidence" value="ECO:0007669"/>
    <property type="project" value="UniProtKB-KW"/>
</dbReference>
<feature type="binding site" evidence="17">
    <location>
        <position position="335"/>
    </location>
    <ligand>
        <name>(6S)-NADPHX</name>
        <dbReference type="ChEBI" id="CHEBI:64076"/>
    </ligand>
</feature>
<evidence type="ECO:0000256" key="9">
    <source>
        <dbReference type="ARBA" id="ARBA00022958"/>
    </source>
</evidence>
<proteinExistence type="inferred from homology"/>
<dbReference type="PANTHER" id="PTHR12592">
    <property type="entry name" value="ATP-DEPENDENT (S)-NAD(P)H-HYDRATE DEHYDRATASE FAMILY MEMBER"/>
    <property type="match status" value="1"/>
</dbReference>
<name>A0A931E374_9CORY</name>
<keyword evidence="13" id="KW-0511">Multifunctional enzyme</keyword>
<keyword evidence="7 17" id="KW-0067">ATP-binding</keyword>
<feature type="binding site" evidence="17">
    <location>
        <begin position="430"/>
        <end position="434"/>
    </location>
    <ligand>
        <name>AMP</name>
        <dbReference type="ChEBI" id="CHEBI:456215"/>
    </ligand>
</feature>
<dbReference type="GO" id="GO:0052856">
    <property type="term" value="F:NAD(P)HX epimerase activity"/>
    <property type="evidence" value="ECO:0007669"/>
    <property type="project" value="UniProtKB-EC"/>
</dbReference>
<sequence>MIQAYTADEIRAAEAPLLRQQEHPDELMRSAAHAVYLAAAHMLTWPDVAATVRPSPRVLLLVGKGGNGGDALYAGVELLAEGHAVDAWLAWGSAHRSALDAFVHAGGTVLSASPEARTYRRAIDGLTGLGGAGSLGERGGEIAQVLEGLKAFRTRILSVDVPSGIVADTGVKGEVHVVADATVTFGGWRYAHGLAPETGIQLLADPGIAATSANSRTIGGNLPWADDAPLLFRALEDDHDWPDGFTLLGPSTGGSLEPGFHDDKYSGGVVGVCAGSGIYPGAALLATAGALHATPSMVRYVGPQAQEVVRAHPEVVVTQSLEKAGRVQAWVFGPGAGTGTKAWGRLVRLLERPEPLLIDADGLTLLAESADLQNQLRRREGITVLTPHDGEFARLIGSEWLKPSVRPDPKGRFDETKALAEALNCHIVRKGRCTIIAHPFNGPDAIVDTANSWAATPGSGDVLAGLMGARIAHSPDIIHAEIIHAVTIHAVAASLAAQTEYGPAQTHASAIARAIPAATAKLTGERDA</sequence>
<dbReference type="InterPro" id="IPR000631">
    <property type="entry name" value="CARKD"/>
</dbReference>
<comment type="similarity">
    <text evidence="3 18">In the N-terminal section; belongs to the NnrE/AIBP family.</text>
</comment>
<feature type="binding site" evidence="17">
    <location>
        <position position="282"/>
    </location>
    <ligand>
        <name>(6S)-NADPHX</name>
        <dbReference type="ChEBI" id="CHEBI:64076"/>
    </ligand>
</feature>
<dbReference type="HAMAP" id="MF_01965">
    <property type="entry name" value="NADHX_dehydratase"/>
    <property type="match status" value="1"/>
</dbReference>
<evidence type="ECO:0000313" key="22">
    <source>
        <dbReference type="Proteomes" id="UP000658613"/>
    </source>
</evidence>
<dbReference type="AlphaFoldDB" id="A0A931E374"/>
<dbReference type="SUPFAM" id="SSF64153">
    <property type="entry name" value="YjeF N-terminal domain-like"/>
    <property type="match status" value="1"/>
</dbReference>
<dbReference type="CDD" id="cd01171">
    <property type="entry name" value="YXKO-related"/>
    <property type="match status" value="1"/>
</dbReference>
<keyword evidence="11 18" id="KW-0413">Isomerase</keyword>
<comment type="cofactor">
    <cofactor evidence="18">
        <name>K(+)</name>
        <dbReference type="ChEBI" id="CHEBI:29103"/>
    </cofactor>
    <text evidence="18">Binds 1 potassium ion per subunit.</text>
</comment>
<evidence type="ECO:0000256" key="5">
    <source>
        <dbReference type="ARBA" id="ARBA00022723"/>
    </source>
</evidence>
<evidence type="ECO:0000256" key="16">
    <source>
        <dbReference type="ARBA" id="ARBA00049209"/>
    </source>
</evidence>
<keyword evidence="8 17" id="KW-0521">NADP</keyword>
<evidence type="ECO:0000313" key="21">
    <source>
        <dbReference type="EMBL" id="MBG6122770.1"/>
    </source>
</evidence>
<evidence type="ECO:0000259" key="19">
    <source>
        <dbReference type="PROSITE" id="PS51383"/>
    </source>
</evidence>
<feature type="binding site" evidence="17">
    <location>
        <position position="460"/>
    </location>
    <ligand>
        <name>AMP</name>
        <dbReference type="ChEBI" id="CHEBI:456215"/>
    </ligand>
</feature>
<dbReference type="RefSeq" id="WP_196825106.1">
    <property type="nucleotide sequence ID" value="NZ_CP046980.1"/>
</dbReference>
<dbReference type="Proteomes" id="UP000658613">
    <property type="component" value="Unassembled WGS sequence"/>
</dbReference>
<dbReference type="InterPro" id="IPR036652">
    <property type="entry name" value="YjeF_N_dom_sf"/>
</dbReference>
<evidence type="ECO:0000256" key="14">
    <source>
        <dbReference type="ARBA" id="ARBA00025153"/>
    </source>
</evidence>
<evidence type="ECO:0000256" key="8">
    <source>
        <dbReference type="ARBA" id="ARBA00022857"/>
    </source>
</evidence>
<accession>A0A931E374</accession>
<dbReference type="PROSITE" id="PS51385">
    <property type="entry name" value="YJEF_N"/>
    <property type="match status" value="1"/>
</dbReference>
<dbReference type="Pfam" id="PF03853">
    <property type="entry name" value="YjeF_N"/>
    <property type="match status" value="1"/>
</dbReference>
<evidence type="ECO:0000256" key="12">
    <source>
        <dbReference type="ARBA" id="ARBA00023239"/>
    </source>
</evidence>
<keyword evidence="10 17" id="KW-0520">NAD</keyword>
<keyword evidence="21" id="KW-0808">Transferase</keyword>
<dbReference type="GO" id="GO:0046872">
    <property type="term" value="F:metal ion binding"/>
    <property type="evidence" value="ECO:0007669"/>
    <property type="project" value="UniProtKB-UniRule"/>
</dbReference>
<evidence type="ECO:0000256" key="11">
    <source>
        <dbReference type="ARBA" id="ARBA00023235"/>
    </source>
</evidence>
<evidence type="ECO:0000259" key="20">
    <source>
        <dbReference type="PROSITE" id="PS51385"/>
    </source>
</evidence>
<keyword evidence="9 18" id="KW-0630">Potassium</keyword>
<comment type="catalytic activity">
    <reaction evidence="1 18">
        <text>(6R)-NADHX = (6S)-NADHX</text>
        <dbReference type="Rhea" id="RHEA:32215"/>
        <dbReference type="ChEBI" id="CHEBI:64074"/>
        <dbReference type="ChEBI" id="CHEBI:64075"/>
        <dbReference type="EC" id="5.1.99.6"/>
    </reaction>
</comment>
<feature type="domain" description="YjeF N-terminal" evidence="20">
    <location>
        <begin position="10"/>
        <end position="214"/>
    </location>
</feature>
<evidence type="ECO:0000256" key="18">
    <source>
        <dbReference type="PIRNR" id="PIRNR017184"/>
    </source>
</evidence>
<dbReference type="InterPro" id="IPR030677">
    <property type="entry name" value="Nnr"/>
</dbReference>
<dbReference type="SUPFAM" id="SSF53613">
    <property type="entry name" value="Ribokinase-like"/>
    <property type="match status" value="1"/>
</dbReference>
<comment type="function">
    <text evidence="14 18">Bifunctional enzyme that catalyzes the epimerization of the S- and R-forms of NAD(P)HX and the dehydration of the S-form of NAD(P)HX at the expense of ADP, which is converted to AMP. This allows the repair of both epimers of NAD(P)HX, a damaged form of NAD(P)H that is a result of enzymatic or heat-dependent hydration.</text>
</comment>
<keyword evidence="21" id="KW-0418">Kinase</keyword>
<comment type="cofactor">
    <cofactor evidence="17">
        <name>Mg(2+)</name>
        <dbReference type="ChEBI" id="CHEBI:18420"/>
    </cofactor>
</comment>
<gene>
    <name evidence="17" type="primary">nnrD</name>
    <name evidence="21" type="ORF">IW254_001739</name>
</gene>
<keyword evidence="12 17" id="KW-0456">Lyase</keyword>
<dbReference type="EMBL" id="JADOUE010000001">
    <property type="protein sequence ID" value="MBG6122770.1"/>
    <property type="molecule type" value="Genomic_DNA"/>
</dbReference>
<feature type="binding site" evidence="17">
    <location>
        <position position="461"/>
    </location>
    <ligand>
        <name>(6S)-NADPHX</name>
        <dbReference type="ChEBI" id="CHEBI:64076"/>
    </ligand>
</feature>
<dbReference type="Gene3D" id="3.40.50.10260">
    <property type="entry name" value="YjeF N-terminal domain"/>
    <property type="match status" value="1"/>
</dbReference>
<comment type="similarity">
    <text evidence="17">Belongs to the NnrD/CARKD family.</text>
</comment>
<evidence type="ECO:0000256" key="6">
    <source>
        <dbReference type="ARBA" id="ARBA00022741"/>
    </source>
</evidence>
<dbReference type="GO" id="GO:0052855">
    <property type="term" value="F:ADP-dependent NAD(P)H-hydrate dehydratase activity"/>
    <property type="evidence" value="ECO:0007669"/>
    <property type="project" value="UniProtKB-UniRule"/>
</dbReference>
<dbReference type="Gene3D" id="3.40.1190.20">
    <property type="match status" value="1"/>
</dbReference>
<evidence type="ECO:0000256" key="3">
    <source>
        <dbReference type="ARBA" id="ARBA00006001"/>
    </source>
</evidence>
<comment type="catalytic activity">
    <reaction evidence="15 17 18">
        <text>(6S)-NADHX + ADP = AMP + phosphate + NADH + H(+)</text>
        <dbReference type="Rhea" id="RHEA:32223"/>
        <dbReference type="ChEBI" id="CHEBI:15378"/>
        <dbReference type="ChEBI" id="CHEBI:43474"/>
        <dbReference type="ChEBI" id="CHEBI:57945"/>
        <dbReference type="ChEBI" id="CHEBI:64074"/>
        <dbReference type="ChEBI" id="CHEBI:456215"/>
        <dbReference type="ChEBI" id="CHEBI:456216"/>
        <dbReference type="EC" id="4.2.1.136"/>
    </reaction>
</comment>
<evidence type="ECO:0000256" key="13">
    <source>
        <dbReference type="ARBA" id="ARBA00023268"/>
    </source>
</evidence>
<keyword evidence="5 18" id="KW-0479">Metal-binding</keyword>